<dbReference type="PANTHER" id="PTHR34853:SF1">
    <property type="entry name" value="LIPASE 5"/>
    <property type="match status" value="1"/>
</dbReference>
<comment type="caution">
    <text evidence="2">The sequence shown here is derived from an EMBL/GenBank/DDBJ whole genome shotgun (WGS) entry which is preliminary data.</text>
</comment>
<keyword evidence="1" id="KW-0732">Signal</keyword>
<proteinExistence type="predicted"/>
<dbReference type="Proteomes" id="UP001501578">
    <property type="component" value="Unassembled WGS sequence"/>
</dbReference>
<organism evidence="2 3">
    <name type="scientific">Nonomuraea longicatena</name>
    <dbReference type="NCBI Taxonomy" id="83682"/>
    <lineage>
        <taxon>Bacteria</taxon>
        <taxon>Bacillati</taxon>
        <taxon>Actinomycetota</taxon>
        <taxon>Actinomycetes</taxon>
        <taxon>Streptosporangiales</taxon>
        <taxon>Streptosporangiaceae</taxon>
        <taxon>Nonomuraea</taxon>
    </lineage>
</organism>
<keyword evidence="3" id="KW-1185">Reference proteome</keyword>
<dbReference type="RefSeq" id="WP_343953608.1">
    <property type="nucleotide sequence ID" value="NZ_BAAAHQ010000039.1"/>
</dbReference>
<dbReference type="Pfam" id="PF03583">
    <property type="entry name" value="LIP"/>
    <property type="match status" value="1"/>
</dbReference>
<accession>A0ABP4B9X0</accession>
<dbReference type="SUPFAM" id="SSF53474">
    <property type="entry name" value="alpha/beta-Hydrolases"/>
    <property type="match status" value="1"/>
</dbReference>
<sequence length="388" mass="39948">MRLSVILTLILTLVTSLSLTAAPARALSQRSLSSAAPGDVLSSRPTTVYLLPGKLLEVPVDAWHLLYRSTSAVGAPNAVSATLLVPKAAYPFGRRPVVGYAVGTHGLGDRCAPSVSMREGRETELALVSLLLLKGFAVAVTDYEGLGTPGRHTYMAGISQGRAVLDSIRAATRTPGAGLSASAPAGVIGYSQGGASAAWAAQLQPAYAPELRLRGAAAGGVPADLKAVAAHLEGKPDFGLAAAAGVGLDAAYPELDLYADLNERGRALMAEAENACVGELSGFAGLRFADLSPVDLLALPKWTARLTENRLGAMPPGVPVFLYHATGDQIIPYAVGAELRAAYCRAGVNTRWTAVPAGNHVLGAVEGAPLAIEWLALRLYGLPALSGC</sequence>
<feature type="chain" id="PRO_5045044848" evidence="1">
    <location>
        <begin position="22"/>
        <end position="388"/>
    </location>
</feature>
<dbReference type="InterPro" id="IPR005152">
    <property type="entry name" value="Lipase_secreted"/>
</dbReference>
<dbReference type="Gene3D" id="3.40.50.1820">
    <property type="entry name" value="alpha/beta hydrolase"/>
    <property type="match status" value="1"/>
</dbReference>
<dbReference type="InterPro" id="IPR029058">
    <property type="entry name" value="AB_hydrolase_fold"/>
</dbReference>
<evidence type="ECO:0000256" key="1">
    <source>
        <dbReference type="SAM" id="SignalP"/>
    </source>
</evidence>
<dbReference type="Gene3D" id="1.10.260.130">
    <property type="match status" value="1"/>
</dbReference>
<evidence type="ECO:0000313" key="3">
    <source>
        <dbReference type="Proteomes" id="UP001501578"/>
    </source>
</evidence>
<protein>
    <submittedName>
        <fullName evidence="2">Lipase family protein</fullName>
    </submittedName>
</protein>
<evidence type="ECO:0000313" key="2">
    <source>
        <dbReference type="EMBL" id="GAA0945890.1"/>
    </source>
</evidence>
<reference evidence="3" key="1">
    <citation type="journal article" date="2019" name="Int. J. Syst. Evol. Microbiol.">
        <title>The Global Catalogue of Microorganisms (GCM) 10K type strain sequencing project: providing services to taxonomists for standard genome sequencing and annotation.</title>
        <authorList>
            <consortium name="The Broad Institute Genomics Platform"/>
            <consortium name="The Broad Institute Genome Sequencing Center for Infectious Disease"/>
            <person name="Wu L."/>
            <person name="Ma J."/>
        </authorList>
    </citation>
    <scope>NUCLEOTIDE SEQUENCE [LARGE SCALE GENOMIC DNA]</scope>
    <source>
        <strain evidence="3">JCM 11136</strain>
    </source>
</reference>
<feature type="signal peptide" evidence="1">
    <location>
        <begin position="1"/>
        <end position="21"/>
    </location>
</feature>
<gene>
    <name evidence="2" type="ORF">GCM10009560_61210</name>
</gene>
<dbReference type="PIRSF" id="PIRSF029171">
    <property type="entry name" value="Esterase_LipA"/>
    <property type="match status" value="1"/>
</dbReference>
<name>A0ABP4B9X0_9ACTN</name>
<dbReference type="PANTHER" id="PTHR34853">
    <property type="match status" value="1"/>
</dbReference>
<dbReference type="EMBL" id="BAAAHQ010000039">
    <property type="protein sequence ID" value="GAA0945890.1"/>
    <property type="molecule type" value="Genomic_DNA"/>
</dbReference>